<dbReference type="GO" id="GO:0005886">
    <property type="term" value="C:plasma membrane"/>
    <property type="evidence" value="ECO:0007669"/>
    <property type="project" value="UniProtKB-SubCell"/>
</dbReference>
<dbReference type="RefSeq" id="WP_072487531.1">
    <property type="nucleotide sequence ID" value="NZ_CP108276.1"/>
</dbReference>
<accession>A0A1K2E5S8</accession>
<protein>
    <submittedName>
        <fullName evidence="9">Putative ABC transport system permease protein</fullName>
    </submittedName>
</protein>
<gene>
    <name evidence="9" type="ORF">SAMN02787144_101757</name>
</gene>
<sequence length="948" mass="98417">MSLFTGWRAALRIARRDAMRSKGRSALVVAMIAVPVLGVTALDVTYRSVTPTTAEELTASMGSADALFSDEQIGPIQQLPDAESYDRVDENAPVDEDGPSIDITTTFPKGSRAISIQSVPAGITTGYGIATTEIYEFRTSDELARGKIDLVRGAFPHGKDEVVATEPFLKSTGLHVGSTTAVRNFGKKYTITGVVEQPDQLSAEALYADPGAVIAPWQARADHDKKVLPPNVGSKTWLVKGPEGVGVTWPDVMAANESGVLVKSRQVVLDPPPDFDVPLARKGVEAYPDTSGEVSAALVTVVAMAVLEIVLLAGPAFAVGARRSRRQLGLLGTCGGDRRHVRAVVLGGGLVLGGVGAAAGVAVGLAATAVFRPMIEEWSGNRFVSLALNPMELLVIAAIGLITGLLAAFAPAIVASRQSVLESLTGRRGVRRSSRVLPVLGACVLAIGCAVAVYGGTAGDSTLVAAGSVTAELGLLACIPVIVGFLGRLGSRLPLSPRLALRDAARNRGRTAPAVAAVMAAVAGSVAIATYMSSSMAEAEYNYVPSLNEGTVVISAFDDKTAARLPQARAAVERNMAVTGGHADFRHVWAGSDCNVYGDAENACGSVELVKPAGKAASCPLTGKGAKELAARLTADEHKKLMRSPACLVGIMTSGVFNAGEHGIVVADEAMLSTYVKLDDPAAAKALAAGTPVLLNPVFAKNGEVTIKAVHHYSDKDKQGRKLHPGKARTTTDRLKVYVAPEKYAATPGISMILPQRTAERLGLHTRASGSVYAVTHAPTDTEQQRTYGAIEQAGGGIWTQSESGPGRTDNSMLLILTLFAGIVTLGAAAITTGLAKADAEADLNTLSAVGAPPGVRRKLSGFQCVVVALTGVVLGTLAGLVPAVALRLVDLRQALQTMRMEPTESAYTPIVLPWTTLGLLVVGVPLLAGLLATALTRSRLALARRAG</sequence>
<evidence type="ECO:0000313" key="10">
    <source>
        <dbReference type="Proteomes" id="UP000181909"/>
    </source>
</evidence>
<dbReference type="GO" id="GO:0022857">
    <property type="term" value="F:transmembrane transporter activity"/>
    <property type="evidence" value="ECO:0007669"/>
    <property type="project" value="TreeGrafter"/>
</dbReference>
<evidence type="ECO:0000256" key="4">
    <source>
        <dbReference type="ARBA" id="ARBA00022989"/>
    </source>
</evidence>
<keyword evidence="4 7" id="KW-1133">Transmembrane helix</keyword>
<dbReference type="OrthoDB" id="3405625at2"/>
<feature type="transmembrane region" description="Helical" evidence="7">
    <location>
        <begin position="511"/>
        <end position="532"/>
    </location>
</feature>
<comment type="subcellular location">
    <subcellularLocation>
        <location evidence="1">Cell membrane</location>
        <topology evidence="1">Multi-pass membrane protein</topology>
    </subcellularLocation>
</comment>
<evidence type="ECO:0000256" key="1">
    <source>
        <dbReference type="ARBA" id="ARBA00004651"/>
    </source>
</evidence>
<evidence type="ECO:0000256" key="7">
    <source>
        <dbReference type="SAM" id="Phobius"/>
    </source>
</evidence>
<dbReference type="InterPro" id="IPR003838">
    <property type="entry name" value="ABC3_permease_C"/>
</dbReference>
<evidence type="ECO:0000256" key="3">
    <source>
        <dbReference type="ARBA" id="ARBA00022692"/>
    </source>
</evidence>
<dbReference type="Proteomes" id="UP000181909">
    <property type="component" value="Unassembled WGS sequence"/>
</dbReference>
<dbReference type="STRING" id="1893.SAMN02787144_101757"/>
<evidence type="ECO:0000259" key="8">
    <source>
        <dbReference type="Pfam" id="PF02687"/>
    </source>
</evidence>
<feature type="domain" description="ABC3 transporter permease C-terminal" evidence="8">
    <location>
        <begin position="302"/>
        <end position="419"/>
    </location>
</feature>
<feature type="transmembrane region" description="Helical" evidence="7">
    <location>
        <begin position="865"/>
        <end position="887"/>
    </location>
</feature>
<organism evidence="9 10">
    <name type="scientific">Streptomyces atratus</name>
    <dbReference type="NCBI Taxonomy" id="1893"/>
    <lineage>
        <taxon>Bacteria</taxon>
        <taxon>Bacillati</taxon>
        <taxon>Actinomycetota</taxon>
        <taxon>Actinomycetes</taxon>
        <taxon>Kitasatosporales</taxon>
        <taxon>Streptomycetaceae</taxon>
        <taxon>Streptomyces</taxon>
    </lineage>
</organism>
<name>A0A1K2E5S8_STRAR</name>
<dbReference type="InterPro" id="IPR050250">
    <property type="entry name" value="Macrolide_Exporter_MacB"/>
</dbReference>
<feature type="transmembrane region" description="Helical" evidence="7">
    <location>
        <begin position="296"/>
        <end position="320"/>
    </location>
</feature>
<comment type="similarity">
    <text evidence="6">Belongs to the ABC-4 integral membrane protein family.</text>
</comment>
<reference evidence="9 10" key="1">
    <citation type="submission" date="2016-11" db="EMBL/GenBank/DDBJ databases">
        <authorList>
            <person name="Jaros S."/>
            <person name="Januszkiewicz K."/>
            <person name="Wedrychowicz H."/>
        </authorList>
    </citation>
    <scope>NUCLEOTIDE SEQUENCE [LARGE SCALE GENOMIC DNA]</scope>
    <source>
        <strain evidence="9 10">OK807</strain>
    </source>
</reference>
<feature type="transmembrane region" description="Helical" evidence="7">
    <location>
        <begin position="436"/>
        <end position="457"/>
    </location>
</feature>
<evidence type="ECO:0000256" key="2">
    <source>
        <dbReference type="ARBA" id="ARBA00022475"/>
    </source>
</evidence>
<proteinExistence type="inferred from homology"/>
<dbReference type="PANTHER" id="PTHR30572:SF4">
    <property type="entry name" value="ABC TRANSPORTER PERMEASE YTRF"/>
    <property type="match status" value="1"/>
</dbReference>
<evidence type="ECO:0000256" key="6">
    <source>
        <dbReference type="ARBA" id="ARBA00038076"/>
    </source>
</evidence>
<evidence type="ECO:0000313" key="9">
    <source>
        <dbReference type="EMBL" id="SFY30446.1"/>
    </source>
</evidence>
<evidence type="ECO:0000256" key="5">
    <source>
        <dbReference type="ARBA" id="ARBA00023136"/>
    </source>
</evidence>
<feature type="transmembrane region" description="Helical" evidence="7">
    <location>
        <begin position="341"/>
        <end position="371"/>
    </location>
</feature>
<feature type="transmembrane region" description="Helical" evidence="7">
    <location>
        <begin position="463"/>
        <end position="490"/>
    </location>
</feature>
<keyword evidence="2" id="KW-1003">Cell membrane</keyword>
<dbReference type="EMBL" id="FPJO01000017">
    <property type="protein sequence ID" value="SFY30446.1"/>
    <property type="molecule type" value="Genomic_DNA"/>
</dbReference>
<dbReference type="AlphaFoldDB" id="A0A1K2E5S8"/>
<feature type="transmembrane region" description="Helical" evidence="7">
    <location>
        <begin position="907"/>
        <end position="936"/>
    </location>
</feature>
<feature type="transmembrane region" description="Helical" evidence="7">
    <location>
        <begin position="391"/>
        <end position="415"/>
    </location>
</feature>
<dbReference type="Pfam" id="PF02687">
    <property type="entry name" value="FtsX"/>
    <property type="match status" value="1"/>
</dbReference>
<keyword evidence="5 7" id="KW-0472">Membrane</keyword>
<feature type="transmembrane region" description="Helical" evidence="7">
    <location>
        <begin position="813"/>
        <end position="836"/>
    </location>
</feature>
<keyword evidence="3 7" id="KW-0812">Transmembrane</keyword>
<dbReference type="PANTHER" id="PTHR30572">
    <property type="entry name" value="MEMBRANE COMPONENT OF TRANSPORTER-RELATED"/>
    <property type="match status" value="1"/>
</dbReference>